<keyword evidence="6" id="KW-0677">Repeat</keyword>
<dbReference type="InterPro" id="IPR036322">
    <property type="entry name" value="WD40_repeat_dom_sf"/>
</dbReference>
<dbReference type="InterPro" id="IPR001680">
    <property type="entry name" value="WD40_rpt"/>
</dbReference>
<dbReference type="PROSITE" id="PS00678">
    <property type="entry name" value="WD_REPEATS_1"/>
    <property type="match status" value="2"/>
</dbReference>
<keyword evidence="13" id="KW-1185">Reference proteome</keyword>
<dbReference type="SMART" id="SM00320">
    <property type="entry name" value="WD40"/>
    <property type="match status" value="6"/>
</dbReference>
<sequence>MSLPSGASAALRAKTPRFAHHAVAFSPFFEDRLAVASGANFGLVGNGRLHILQISPTGLNIVKWFDTQDCVYDVAWNESHENQVLAGCGNGALRLFDTTLQGLPVKAWHEHSAEVVSVDWNNIEKDIFTTGSWDHTVKVWNVNRATSLQTLSAHTSQIYTSQFSPRHPAILASCSSDGYLKIFDLRHTDPSRPTHTLRVSQDEVLSLDWNKYDDTCVATAGKDRSIKVWDLRRGTDEVMGPGTGVGSMSVPVNEVKGHQLAIRKIQWSPHHAQVIASCGYDMSCKSWDMRTSSLRRAYTAHREFCMGLAWALFDDGLLSTCAWDEEVHLFRA</sequence>
<keyword evidence="7" id="KW-0653">Protein transport</keyword>
<dbReference type="Proteomes" id="UP000193986">
    <property type="component" value="Unassembled WGS sequence"/>
</dbReference>
<dbReference type="PRINTS" id="PR00320">
    <property type="entry name" value="GPROTEINBRPT"/>
</dbReference>
<evidence type="ECO:0000256" key="7">
    <source>
        <dbReference type="ARBA" id="ARBA00022927"/>
    </source>
</evidence>
<feature type="repeat" description="WD" evidence="11">
    <location>
        <begin position="151"/>
        <end position="193"/>
    </location>
</feature>
<comment type="subcellular location">
    <subcellularLocation>
        <location evidence="2">Cytoplasm</location>
        <location evidence="2">Cytosol</location>
    </subcellularLocation>
    <subcellularLocation>
        <location evidence="1">Peroxisome matrix</location>
    </subcellularLocation>
</comment>
<evidence type="ECO:0000256" key="6">
    <source>
        <dbReference type="ARBA" id="ARBA00022737"/>
    </source>
</evidence>
<gene>
    <name evidence="12" type="ORF">BCR39DRAFT_540961</name>
</gene>
<dbReference type="Gene3D" id="2.130.10.10">
    <property type="entry name" value="YVTN repeat-like/Quinoprotein amine dehydrogenase"/>
    <property type="match status" value="1"/>
</dbReference>
<feature type="repeat" description="WD" evidence="11">
    <location>
        <begin position="255"/>
        <end position="297"/>
    </location>
</feature>
<feature type="repeat" description="WD" evidence="11">
    <location>
        <begin position="197"/>
        <end position="239"/>
    </location>
</feature>
<dbReference type="GO" id="GO:0016558">
    <property type="term" value="P:protein import into peroxisome matrix"/>
    <property type="evidence" value="ECO:0007669"/>
    <property type="project" value="InterPro"/>
</dbReference>
<dbReference type="InterPro" id="IPR020472">
    <property type="entry name" value="WD40_PAC1"/>
</dbReference>
<keyword evidence="8" id="KW-0576">Peroxisome</keyword>
<accession>A0A1Y2AV64</accession>
<evidence type="ECO:0000256" key="2">
    <source>
        <dbReference type="ARBA" id="ARBA00004514"/>
    </source>
</evidence>
<dbReference type="PANTHER" id="PTHR46027:SF1">
    <property type="entry name" value="PEROXISOMAL TARGETING SIGNAL 2 RECEPTOR"/>
    <property type="match status" value="1"/>
</dbReference>
<evidence type="ECO:0000256" key="8">
    <source>
        <dbReference type="ARBA" id="ARBA00023140"/>
    </source>
</evidence>
<dbReference type="GO" id="GO:0005053">
    <property type="term" value="F:peroxisome matrix targeting signal-2 binding"/>
    <property type="evidence" value="ECO:0007669"/>
    <property type="project" value="InterPro"/>
</dbReference>
<evidence type="ECO:0000313" key="13">
    <source>
        <dbReference type="Proteomes" id="UP000193986"/>
    </source>
</evidence>
<evidence type="ECO:0000313" key="12">
    <source>
        <dbReference type="EMBL" id="ORY26493.1"/>
    </source>
</evidence>
<dbReference type="OrthoDB" id="273771at2759"/>
<evidence type="ECO:0000256" key="11">
    <source>
        <dbReference type="PROSITE-ProRule" id="PRU00221"/>
    </source>
</evidence>
<dbReference type="FunCoup" id="A0A1Y2AV64">
    <property type="interactions" value="58"/>
</dbReference>
<dbReference type="InterPro" id="IPR044536">
    <property type="entry name" value="PEX7"/>
</dbReference>
<evidence type="ECO:0000256" key="10">
    <source>
        <dbReference type="ARBA" id="ARBA00032565"/>
    </source>
</evidence>
<evidence type="ECO:0000256" key="9">
    <source>
        <dbReference type="ARBA" id="ARBA00024017"/>
    </source>
</evidence>
<dbReference type="AlphaFoldDB" id="A0A1Y2AV64"/>
<keyword evidence="3" id="KW-0813">Transport</keyword>
<dbReference type="PROSITE" id="PS50082">
    <property type="entry name" value="WD_REPEATS_2"/>
    <property type="match status" value="4"/>
</dbReference>
<comment type="caution">
    <text evidence="12">The sequence shown here is derived from an EMBL/GenBank/DDBJ whole genome shotgun (WGS) entry which is preliminary data.</text>
</comment>
<dbReference type="PANTHER" id="PTHR46027">
    <property type="entry name" value="PEROXISOMAL TARGETING SIGNAL 2 RECEPTOR"/>
    <property type="match status" value="1"/>
</dbReference>
<keyword evidence="4" id="KW-0963">Cytoplasm</keyword>
<keyword evidence="5 11" id="KW-0853">WD repeat</keyword>
<evidence type="ECO:0000256" key="5">
    <source>
        <dbReference type="ARBA" id="ARBA00022574"/>
    </source>
</evidence>
<dbReference type="GO" id="GO:0005782">
    <property type="term" value="C:peroxisomal matrix"/>
    <property type="evidence" value="ECO:0007669"/>
    <property type="project" value="UniProtKB-SubCell"/>
</dbReference>
<dbReference type="STRING" id="71784.A0A1Y2AV64"/>
<reference evidence="12 13" key="1">
    <citation type="submission" date="2016-07" db="EMBL/GenBank/DDBJ databases">
        <title>Pervasive Adenine N6-methylation of Active Genes in Fungi.</title>
        <authorList>
            <consortium name="DOE Joint Genome Institute"/>
            <person name="Mondo S.J."/>
            <person name="Dannebaum R.O."/>
            <person name="Kuo R.C."/>
            <person name="Labutti K."/>
            <person name="Haridas S."/>
            <person name="Kuo A."/>
            <person name="Salamov A."/>
            <person name="Ahrendt S.R."/>
            <person name="Lipzen A."/>
            <person name="Sullivan W."/>
            <person name="Andreopoulos W.B."/>
            <person name="Clum A."/>
            <person name="Lindquist E."/>
            <person name="Daum C."/>
            <person name="Ramamoorthy G.K."/>
            <person name="Gryganskyi A."/>
            <person name="Culley D."/>
            <person name="Magnuson J.K."/>
            <person name="James T.Y."/>
            <person name="O'Malley M.A."/>
            <person name="Stajich J.E."/>
            <person name="Spatafora J.W."/>
            <person name="Visel A."/>
            <person name="Grigoriev I.V."/>
        </authorList>
    </citation>
    <scope>NUCLEOTIDE SEQUENCE [LARGE SCALE GENOMIC DNA]</scope>
    <source>
        <strain evidence="12 13">68-887.2</strain>
    </source>
</reference>
<evidence type="ECO:0000256" key="3">
    <source>
        <dbReference type="ARBA" id="ARBA00022448"/>
    </source>
</evidence>
<dbReference type="InterPro" id="IPR019775">
    <property type="entry name" value="WD40_repeat_CS"/>
</dbReference>
<evidence type="ECO:0000256" key="4">
    <source>
        <dbReference type="ARBA" id="ARBA00022490"/>
    </source>
</evidence>
<dbReference type="PROSITE" id="PS50294">
    <property type="entry name" value="WD_REPEATS_REGION"/>
    <property type="match status" value="2"/>
</dbReference>
<dbReference type="InterPro" id="IPR015943">
    <property type="entry name" value="WD40/YVTN_repeat-like_dom_sf"/>
</dbReference>
<dbReference type="SUPFAM" id="SSF50978">
    <property type="entry name" value="WD40 repeat-like"/>
    <property type="match status" value="1"/>
</dbReference>
<feature type="repeat" description="WD" evidence="11">
    <location>
        <begin position="108"/>
        <end position="150"/>
    </location>
</feature>
<dbReference type="Pfam" id="PF00400">
    <property type="entry name" value="WD40"/>
    <property type="match status" value="4"/>
</dbReference>
<name>A0A1Y2AV64_9TREE</name>
<protein>
    <recommendedName>
        <fullName evidence="10">Peroxin-7</fullName>
    </recommendedName>
</protein>
<organism evidence="12 13">
    <name type="scientific">Naematelia encephala</name>
    <dbReference type="NCBI Taxonomy" id="71784"/>
    <lineage>
        <taxon>Eukaryota</taxon>
        <taxon>Fungi</taxon>
        <taxon>Dikarya</taxon>
        <taxon>Basidiomycota</taxon>
        <taxon>Agaricomycotina</taxon>
        <taxon>Tremellomycetes</taxon>
        <taxon>Tremellales</taxon>
        <taxon>Naemateliaceae</taxon>
        <taxon>Naematelia</taxon>
    </lineage>
</organism>
<comment type="similarity">
    <text evidence="9">Belongs to the WD repeat peroxin-7 family.</text>
</comment>
<dbReference type="GO" id="GO:0005829">
    <property type="term" value="C:cytosol"/>
    <property type="evidence" value="ECO:0007669"/>
    <property type="project" value="UniProtKB-SubCell"/>
</dbReference>
<evidence type="ECO:0000256" key="1">
    <source>
        <dbReference type="ARBA" id="ARBA00004253"/>
    </source>
</evidence>
<dbReference type="InParanoid" id="A0A1Y2AV64"/>
<proteinExistence type="inferred from homology"/>
<dbReference type="EMBL" id="MCFC01000047">
    <property type="protein sequence ID" value="ORY26493.1"/>
    <property type="molecule type" value="Genomic_DNA"/>
</dbReference>